<proteinExistence type="predicted"/>
<evidence type="ECO:0000313" key="2">
    <source>
        <dbReference type="EMBL" id="KAF0022390.1"/>
    </source>
</evidence>
<feature type="compositionally biased region" description="Basic and acidic residues" evidence="1">
    <location>
        <begin position="92"/>
        <end position="101"/>
    </location>
</feature>
<dbReference type="Proteomes" id="UP000438429">
    <property type="component" value="Unassembled WGS sequence"/>
</dbReference>
<dbReference type="AlphaFoldDB" id="A0A6A4RSQ8"/>
<reference evidence="2 3" key="1">
    <citation type="submission" date="2019-06" db="EMBL/GenBank/DDBJ databases">
        <title>Draft genomes of female and male turbot (Scophthalmus maximus).</title>
        <authorList>
            <person name="Xu H."/>
            <person name="Xu X.-W."/>
            <person name="Shao C."/>
            <person name="Chen S."/>
        </authorList>
    </citation>
    <scope>NUCLEOTIDE SEQUENCE [LARGE SCALE GENOMIC DNA]</scope>
    <source>
        <strain evidence="2">Ysfricsl-2016a</strain>
        <tissue evidence="2">Blood</tissue>
    </source>
</reference>
<gene>
    <name evidence="2" type="ORF">F2P81_025341</name>
</gene>
<protein>
    <submittedName>
        <fullName evidence="2">Uncharacterized protein</fullName>
    </submittedName>
</protein>
<feature type="region of interest" description="Disordered" evidence="1">
    <location>
        <begin position="85"/>
        <end position="121"/>
    </location>
</feature>
<evidence type="ECO:0000256" key="1">
    <source>
        <dbReference type="SAM" id="MobiDB-lite"/>
    </source>
</evidence>
<dbReference type="EMBL" id="VEVO01000029">
    <property type="protein sequence ID" value="KAF0022390.1"/>
    <property type="molecule type" value="Genomic_DNA"/>
</dbReference>
<organism evidence="2 3">
    <name type="scientific">Scophthalmus maximus</name>
    <name type="common">Turbot</name>
    <name type="synonym">Psetta maxima</name>
    <dbReference type="NCBI Taxonomy" id="52904"/>
    <lineage>
        <taxon>Eukaryota</taxon>
        <taxon>Metazoa</taxon>
        <taxon>Chordata</taxon>
        <taxon>Craniata</taxon>
        <taxon>Vertebrata</taxon>
        <taxon>Euteleostomi</taxon>
        <taxon>Actinopterygii</taxon>
        <taxon>Neopterygii</taxon>
        <taxon>Teleostei</taxon>
        <taxon>Neoteleostei</taxon>
        <taxon>Acanthomorphata</taxon>
        <taxon>Carangaria</taxon>
        <taxon>Pleuronectiformes</taxon>
        <taxon>Pleuronectoidei</taxon>
        <taxon>Scophthalmidae</taxon>
        <taxon>Scophthalmus</taxon>
    </lineage>
</organism>
<comment type="caution">
    <text evidence="2">The sequence shown here is derived from an EMBL/GenBank/DDBJ whole genome shotgun (WGS) entry which is preliminary data.</text>
</comment>
<evidence type="ECO:0000313" key="3">
    <source>
        <dbReference type="Proteomes" id="UP000438429"/>
    </source>
</evidence>
<accession>A0A6A4RSQ8</accession>
<sequence>MKLFVSGGRPYVRPRSLNVISTRVRKTCCDAASPRRGNGSMMFHNEKPNESDELIRSPLFSISLNVIMDMSCVLRSSLPSLAASSSGLKLQQETERRDSSAPRRSQINAYSPPHGKTNTQFSLTRQPSSFLTAEEHIDQVVSSENTKEPEKTSRCETFVKHFVTSKCARAEFPYTLSSVGRRSRDLFCFYFAADRTSGGLEKNKNAAALMKER</sequence>
<name>A0A6A4RSQ8_SCOMX</name>